<evidence type="ECO:0000313" key="3">
    <source>
        <dbReference type="Proteomes" id="UP000007374"/>
    </source>
</evidence>
<dbReference type="Pfam" id="PF13508">
    <property type="entry name" value="Acetyltransf_7"/>
    <property type="match status" value="1"/>
</dbReference>
<dbReference type="STRING" id="721133.SAMN05216176_1069"/>
<dbReference type="InterPro" id="IPR000182">
    <property type="entry name" value="GNAT_dom"/>
</dbReference>
<dbReference type="SUPFAM" id="SSF55729">
    <property type="entry name" value="Acyl-CoA N-acyltransferases (Nat)"/>
    <property type="match status" value="1"/>
</dbReference>
<keyword evidence="2" id="KW-0808">Transferase</keyword>
<sequence length="192" mass="20571">MKNALAEGAFAPAYFIAQETEQDFAEREALLDRAMGPKRKRKSSEKLRRGRLPAAGLAFVARDKEGRLIGTVRLWNVSLGVDGSAALLLGPLAVDASSEGCGVGGSLMRHAIAEAARLEHRAILLVGDAPYYERFGFNAAHTAALSMPGPYERHRFLALELIAGALEGASGCLFPAGRREKSRRAVRKLAAA</sequence>
<comment type="caution">
    <text evidence="2">The sequence shown here is derived from an EMBL/GenBank/DDBJ whole genome shotgun (WGS) entry which is preliminary data.</text>
</comment>
<dbReference type="GO" id="GO:0016747">
    <property type="term" value="F:acyltransferase activity, transferring groups other than amino-acyl groups"/>
    <property type="evidence" value="ECO:0007669"/>
    <property type="project" value="InterPro"/>
</dbReference>
<dbReference type="EMBL" id="AMSI01000006">
    <property type="protein sequence ID" value="EKF42363.1"/>
    <property type="molecule type" value="Genomic_DNA"/>
</dbReference>
<feature type="domain" description="N-acetyltransferase" evidence="1">
    <location>
        <begin position="14"/>
        <end position="162"/>
    </location>
</feature>
<name>K2N4N5_9HYPH</name>
<evidence type="ECO:0000259" key="1">
    <source>
        <dbReference type="PROSITE" id="PS51186"/>
    </source>
</evidence>
<proteinExistence type="predicted"/>
<protein>
    <submittedName>
        <fullName evidence="2">N-acetyltransferase GCN5</fullName>
    </submittedName>
</protein>
<reference evidence="2 3" key="1">
    <citation type="journal article" date="2012" name="J. Bacteriol.">
        <title>Genome Sequence of Nitratireductor indicus Type Strain C115.</title>
        <authorList>
            <person name="Lai Q."/>
            <person name="Li G."/>
            <person name="Yu Z."/>
            <person name="Shao Z."/>
        </authorList>
    </citation>
    <scope>NUCLEOTIDE SEQUENCE [LARGE SCALE GENOMIC DNA]</scope>
    <source>
        <strain evidence="2 3">C115</strain>
    </source>
</reference>
<dbReference type="RefSeq" id="WP_009450313.1">
    <property type="nucleotide sequence ID" value="NZ_AMSI01000006.1"/>
</dbReference>
<evidence type="ECO:0000313" key="2">
    <source>
        <dbReference type="EMBL" id="EKF42363.1"/>
    </source>
</evidence>
<dbReference type="CDD" id="cd04301">
    <property type="entry name" value="NAT_SF"/>
    <property type="match status" value="1"/>
</dbReference>
<dbReference type="PROSITE" id="PS51186">
    <property type="entry name" value="GNAT"/>
    <property type="match status" value="1"/>
</dbReference>
<dbReference type="PATRIC" id="fig|1231190.3.peg.2069"/>
<dbReference type="OrthoDB" id="9815099at2"/>
<dbReference type="eggNOG" id="COG3153">
    <property type="taxonomic scope" value="Bacteria"/>
</dbReference>
<accession>K2N4N5</accession>
<organism evidence="2 3">
    <name type="scientific">Nitratireductor indicus C115</name>
    <dbReference type="NCBI Taxonomy" id="1231190"/>
    <lineage>
        <taxon>Bacteria</taxon>
        <taxon>Pseudomonadati</taxon>
        <taxon>Pseudomonadota</taxon>
        <taxon>Alphaproteobacteria</taxon>
        <taxon>Hyphomicrobiales</taxon>
        <taxon>Phyllobacteriaceae</taxon>
        <taxon>Nitratireductor</taxon>
    </lineage>
</organism>
<gene>
    <name evidence="2" type="ORF">NA8A_09888</name>
</gene>
<dbReference type="Proteomes" id="UP000007374">
    <property type="component" value="Unassembled WGS sequence"/>
</dbReference>
<dbReference type="AlphaFoldDB" id="K2N4N5"/>
<dbReference type="Gene3D" id="3.40.630.30">
    <property type="match status" value="1"/>
</dbReference>
<dbReference type="InterPro" id="IPR016181">
    <property type="entry name" value="Acyl_CoA_acyltransferase"/>
</dbReference>
<keyword evidence="3" id="KW-1185">Reference proteome</keyword>